<keyword evidence="2" id="KW-0539">Nucleus</keyword>
<accession>A0A136ITS0</accession>
<evidence type="ECO:0000256" key="3">
    <source>
        <dbReference type="SAM" id="MobiDB-lite"/>
    </source>
</evidence>
<evidence type="ECO:0000256" key="1">
    <source>
        <dbReference type="ARBA" id="ARBA00004123"/>
    </source>
</evidence>
<sequence length="674" mass="74968">MARPLNFGDGIDGLKIWKADCIFPVSGRVPRRGRLGGQAVSSQRNAGLLGRLRHLEAIVSELGSQVEVAVSAPIGEDRDDNGTTSSSYSTRGSQASSAYSQVHDHEANVSKNSNASASEVDCEQPVPSIVIGSLMTQDNGDIIVEDRFWTIFCSEVEQIFDAVRDHSRPPFFSQHGPEERAHLSYFSYLLGRASPDNTTAQIELYPMPSQLPFIWQTFEERIDPFIKVLHRPSMLELIRSQTGDWSTLETGLGALILAVSFAVITVFKDDEVMRSFGQSKSQLQARYRLGVEQAFQQCGLLTTKDLRIVQAYVIYLNALQHSGEVESAWPLVGVLVRIAVRLQLHQEPGAFPGLGHFEIEMRRRLWWNICLLDTHSGGAQRCSPFLISQGMFTTHKPSNVDDAAVGLESGNLIEDNKASTDLTTTLTRIEVWTALQQFRSLTSEPTSLESLESLIQHASGFSQMYTERISASQKPLEQYTATMARLSFARIEFFLRQRAGAVDMQCAETIQAAVLILHDSFALHHEASWKRWRWLLSRYSTPWIALTVLLKHICKQGNRGDLSTAWSAVQNTFAAISEEDKSKPQYGPLLRLVGAAQAVAGARLPATMDHQFVVVPPAETEALPTVDMREFLAPEADSTHSLDEMDIPSLEHMAAGGEDLTEWQQWGFGDWADF</sequence>
<dbReference type="Pfam" id="PF04082">
    <property type="entry name" value="Fungal_trans"/>
    <property type="match status" value="1"/>
</dbReference>
<evidence type="ECO:0000313" key="5">
    <source>
        <dbReference type="EMBL" id="KXJ88332.1"/>
    </source>
</evidence>
<feature type="domain" description="Xylanolytic transcriptional activator regulatory" evidence="4">
    <location>
        <begin position="328"/>
        <end position="403"/>
    </location>
</feature>
<dbReference type="GO" id="GO:0005634">
    <property type="term" value="C:nucleus"/>
    <property type="evidence" value="ECO:0007669"/>
    <property type="project" value="UniProtKB-SubCell"/>
</dbReference>
<gene>
    <name evidence="5" type="ORF">Micbo1qcDRAFT_197540</name>
</gene>
<organism evidence="5 6">
    <name type="scientific">Microdochium bolleyi</name>
    <dbReference type="NCBI Taxonomy" id="196109"/>
    <lineage>
        <taxon>Eukaryota</taxon>
        <taxon>Fungi</taxon>
        <taxon>Dikarya</taxon>
        <taxon>Ascomycota</taxon>
        <taxon>Pezizomycotina</taxon>
        <taxon>Sordariomycetes</taxon>
        <taxon>Xylariomycetidae</taxon>
        <taxon>Xylariales</taxon>
        <taxon>Microdochiaceae</taxon>
        <taxon>Microdochium</taxon>
    </lineage>
</organism>
<evidence type="ECO:0000313" key="6">
    <source>
        <dbReference type="Proteomes" id="UP000070501"/>
    </source>
</evidence>
<proteinExistence type="predicted"/>
<feature type="region of interest" description="Disordered" evidence="3">
    <location>
        <begin position="70"/>
        <end position="121"/>
    </location>
</feature>
<dbReference type="CDD" id="cd12148">
    <property type="entry name" value="fungal_TF_MHR"/>
    <property type="match status" value="1"/>
</dbReference>
<name>A0A136ITS0_9PEZI</name>
<dbReference type="GO" id="GO:0006351">
    <property type="term" value="P:DNA-templated transcription"/>
    <property type="evidence" value="ECO:0007669"/>
    <property type="project" value="InterPro"/>
</dbReference>
<dbReference type="OrthoDB" id="435881at2759"/>
<dbReference type="AlphaFoldDB" id="A0A136ITS0"/>
<comment type="subcellular location">
    <subcellularLocation>
        <location evidence="1">Nucleus</location>
    </subcellularLocation>
</comment>
<evidence type="ECO:0000259" key="4">
    <source>
        <dbReference type="SMART" id="SM00906"/>
    </source>
</evidence>
<dbReference type="SMART" id="SM00906">
    <property type="entry name" value="Fungal_trans"/>
    <property type="match status" value="1"/>
</dbReference>
<protein>
    <recommendedName>
        <fullName evidence="4">Xylanolytic transcriptional activator regulatory domain-containing protein</fullName>
    </recommendedName>
</protein>
<dbReference type="PANTHER" id="PTHR31001:SF85">
    <property type="entry name" value="ZN(II)2CYS6 TRANSCRIPTION FACTOR (EUROFUNG)"/>
    <property type="match status" value="1"/>
</dbReference>
<dbReference type="STRING" id="196109.A0A136ITS0"/>
<dbReference type="EMBL" id="KQ964259">
    <property type="protein sequence ID" value="KXJ88332.1"/>
    <property type="molecule type" value="Genomic_DNA"/>
</dbReference>
<dbReference type="InterPro" id="IPR050613">
    <property type="entry name" value="Sec_Metabolite_Reg"/>
</dbReference>
<dbReference type="Proteomes" id="UP000070501">
    <property type="component" value="Unassembled WGS sequence"/>
</dbReference>
<keyword evidence="6" id="KW-1185">Reference proteome</keyword>
<dbReference type="GO" id="GO:0008270">
    <property type="term" value="F:zinc ion binding"/>
    <property type="evidence" value="ECO:0007669"/>
    <property type="project" value="InterPro"/>
</dbReference>
<dbReference type="PANTHER" id="PTHR31001">
    <property type="entry name" value="UNCHARACTERIZED TRANSCRIPTIONAL REGULATORY PROTEIN"/>
    <property type="match status" value="1"/>
</dbReference>
<evidence type="ECO:0000256" key="2">
    <source>
        <dbReference type="ARBA" id="ARBA00023242"/>
    </source>
</evidence>
<reference evidence="6" key="1">
    <citation type="submission" date="2016-02" db="EMBL/GenBank/DDBJ databases">
        <title>Draft genome sequence of Microdochium bolleyi, a fungal endophyte of beachgrass.</title>
        <authorList>
            <consortium name="DOE Joint Genome Institute"/>
            <person name="David A.S."/>
            <person name="May G."/>
            <person name="Haridas S."/>
            <person name="Lim J."/>
            <person name="Wang M."/>
            <person name="Labutti K."/>
            <person name="Lipzen A."/>
            <person name="Barry K."/>
            <person name="Grigoriev I.V."/>
        </authorList>
    </citation>
    <scope>NUCLEOTIDE SEQUENCE [LARGE SCALE GENOMIC DNA]</scope>
    <source>
        <strain evidence="6">J235TASD1</strain>
    </source>
</reference>
<feature type="compositionally biased region" description="Low complexity" evidence="3">
    <location>
        <begin position="83"/>
        <end position="97"/>
    </location>
</feature>
<dbReference type="InParanoid" id="A0A136ITS0"/>
<feature type="compositionally biased region" description="Low complexity" evidence="3">
    <location>
        <begin position="109"/>
        <end position="118"/>
    </location>
</feature>
<dbReference type="GO" id="GO:0003677">
    <property type="term" value="F:DNA binding"/>
    <property type="evidence" value="ECO:0007669"/>
    <property type="project" value="InterPro"/>
</dbReference>
<dbReference type="InterPro" id="IPR007219">
    <property type="entry name" value="XnlR_reg_dom"/>
</dbReference>